<evidence type="ECO:0000313" key="2">
    <source>
        <dbReference type="EMBL" id="WTP54358.1"/>
    </source>
</evidence>
<accession>A0ABZ1JXE1</accession>
<evidence type="ECO:0000313" key="3">
    <source>
        <dbReference type="Proteomes" id="UP001432166"/>
    </source>
</evidence>
<feature type="transmembrane region" description="Helical" evidence="1">
    <location>
        <begin position="20"/>
        <end position="37"/>
    </location>
</feature>
<reference evidence="2" key="1">
    <citation type="submission" date="2022-10" db="EMBL/GenBank/DDBJ databases">
        <title>The complete genomes of actinobacterial strains from the NBC collection.</title>
        <authorList>
            <person name="Joergensen T.S."/>
            <person name="Alvarez Arevalo M."/>
            <person name="Sterndorff E.B."/>
            <person name="Faurdal D."/>
            <person name="Vuksanovic O."/>
            <person name="Mourched A.-S."/>
            <person name="Charusanti P."/>
            <person name="Shaw S."/>
            <person name="Blin K."/>
            <person name="Weber T."/>
        </authorList>
    </citation>
    <scope>NUCLEOTIDE SEQUENCE</scope>
    <source>
        <strain evidence="2">NBC_00189</strain>
    </source>
</reference>
<keyword evidence="1" id="KW-0812">Transmembrane</keyword>
<dbReference type="Proteomes" id="UP001432166">
    <property type="component" value="Chromosome"/>
</dbReference>
<feature type="transmembrane region" description="Helical" evidence="1">
    <location>
        <begin position="43"/>
        <end position="65"/>
    </location>
</feature>
<sequence length="116" mass="12762">MTTDTDTPRPQYRDHRQLRLLILLLALLITGAAVYVARVHPAYAQPLGVGAAVMGALAATAGIPSGRTAGRFGRRCTRRFRRHGSSPCLRPSGIGRWQDRVHDGRIRIRGLRTDHG</sequence>
<dbReference type="RefSeq" id="WP_328939729.1">
    <property type="nucleotide sequence ID" value="NZ_CP108133.1"/>
</dbReference>
<keyword evidence="3" id="KW-1185">Reference proteome</keyword>
<proteinExistence type="predicted"/>
<keyword evidence="1" id="KW-0472">Membrane</keyword>
<name>A0ABZ1JXE1_9ACTN</name>
<protein>
    <submittedName>
        <fullName evidence="2">Uncharacterized protein</fullName>
    </submittedName>
</protein>
<dbReference type="EMBL" id="CP108133">
    <property type="protein sequence ID" value="WTP54358.1"/>
    <property type="molecule type" value="Genomic_DNA"/>
</dbReference>
<evidence type="ECO:0000256" key="1">
    <source>
        <dbReference type="SAM" id="Phobius"/>
    </source>
</evidence>
<gene>
    <name evidence="2" type="ORF">OG288_42160</name>
</gene>
<organism evidence="2 3">
    <name type="scientific">Streptomyces tauricus</name>
    <dbReference type="NCBI Taxonomy" id="68274"/>
    <lineage>
        <taxon>Bacteria</taxon>
        <taxon>Bacillati</taxon>
        <taxon>Actinomycetota</taxon>
        <taxon>Actinomycetes</taxon>
        <taxon>Kitasatosporales</taxon>
        <taxon>Streptomycetaceae</taxon>
        <taxon>Streptomyces</taxon>
        <taxon>Streptomyces aurantiacus group</taxon>
    </lineage>
</organism>
<keyword evidence="1" id="KW-1133">Transmembrane helix</keyword>